<dbReference type="InterPro" id="IPR010713">
    <property type="entry name" value="XET_C"/>
</dbReference>
<dbReference type="EC" id="2.4.1.207" evidence="7"/>
<keyword evidence="10" id="KW-1185">Reference proteome</keyword>
<evidence type="ECO:0000256" key="4">
    <source>
        <dbReference type="ARBA" id="ARBA00023295"/>
    </source>
</evidence>
<protein>
    <recommendedName>
        <fullName evidence="7">Xyloglucan endotransglucosylase/hydrolase</fullName>
        <ecNumber evidence="7">2.4.1.207</ecNumber>
    </recommendedName>
</protein>
<reference evidence="9" key="2">
    <citation type="submission" date="2021-12" db="EMBL/GenBank/DDBJ databases">
        <title>Resequencing data analysis of finger millet.</title>
        <authorList>
            <person name="Hatakeyama M."/>
            <person name="Aluri S."/>
            <person name="Balachadran M.T."/>
            <person name="Sivarajan S.R."/>
            <person name="Poveda L."/>
            <person name="Shimizu-Inatsugi R."/>
            <person name="Schlapbach R."/>
            <person name="Sreeman S.M."/>
            <person name="Shimizu K.K."/>
        </authorList>
    </citation>
    <scope>NUCLEOTIDE SEQUENCE</scope>
</reference>
<keyword evidence="7" id="KW-0134">Cell wall</keyword>
<dbReference type="GO" id="GO:0010411">
    <property type="term" value="P:xyloglucan metabolic process"/>
    <property type="evidence" value="ECO:0007669"/>
    <property type="project" value="InterPro"/>
</dbReference>
<feature type="domain" description="GH16" evidence="8">
    <location>
        <begin position="19"/>
        <end position="216"/>
    </location>
</feature>
<evidence type="ECO:0000313" key="9">
    <source>
        <dbReference type="EMBL" id="GJN36627.1"/>
    </source>
</evidence>
<keyword evidence="1 7" id="KW-0808">Transferase</keyword>
<dbReference type="Pfam" id="PF00722">
    <property type="entry name" value="Glyco_hydro_16"/>
    <property type="match status" value="1"/>
</dbReference>
<reference evidence="9" key="1">
    <citation type="journal article" date="2018" name="DNA Res.">
        <title>Multiple hybrid de novo genome assembly of finger millet, an orphan allotetraploid crop.</title>
        <authorList>
            <person name="Hatakeyama M."/>
            <person name="Aluri S."/>
            <person name="Balachadran M.T."/>
            <person name="Sivarajan S.R."/>
            <person name="Patrignani A."/>
            <person name="Gruter S."/>
            <person name="Poveda L."/>
            <person name="Shimizu-Inatsugi R."/>
            <person name="Baeten J."/>
            <person name="Francoijs K.J."/>
            <person name="Nataraja K.N."/>
            <person name="Reddy Y.A.N."/>
            <person name="Phadnis S."/>
            <person name="Ravikumar R.L."/>
            <person name="Schlapbach R."/>
            <person name="Sreeman S.M."/>
            <person name="Shimizu K.K."/>
        </authorList>
    </citation>
    <scope>NUCLEOTIDE SEQUENCE</scope>
</reference>
<dbReference type="GO" id="GO:0071555">
    <property type="term" value="P:cell wall organization"/>
    <property type="evidence" value="ECO:0007669"/>
    <property type="project" value="UniProtKB-KW"/>
</dbReference>
<feature type="chain" id="PRO_5043102785" description="Xyloglucan endotransglucosylase/hydrolase" evidence="7">
    <location>
        <begin position="24"/>
        <end position="285"/>
    </location>
</feature>
<dbReference type="Gene3D" id="2.60.120.200">
    <property type="match status" value="1"/>
</dbReference>
<dbReference type="InterPro" id="IPR013320">
    <property type="entry name" value="ConA-like_dom_sf"/>
</dbReference>
<sequence>MARRSVALLAVAVLALLAASASASTWLDDKFKTRGDVRADYDKSGHLVSSLILDRHSGSSLISKEKYLFGKFSIEAKLVAGNSAGTVSCFYLTSGPGNGTDHDEIDMEFMGNTTGDPVVLNTNVWASGDGKKEHQFDLWFDPAADFHRYTIIWNKKNIIFQVDDVTVRAFKRYDDLPYPDSRPMEVHATFWDGSFWATRNGAVKIDWTKAPFLTSYRGYMEHACVSKGKGEKSDCDGGSEEWMDRVAEDDDRVTIAWAKRNCMSYNYCADGWRFPKGFPGECARN</sequence>
<evidence type="ECO:0000256" key="2">
    <source>
        <dbReference type="ARBA" id="ARBA00022801"/>
    </source>
</evidence>
<comment type="subcellular location">
    <subcellularLocation>
        <location evidence="7">Secreted</location>
        <location evidence="7">Cell wall</location>
    </subcellularLocation>
    <subcellularLocation>
        <location evidence="7">Secreted</location>
        <location evidence="7">Extracellular space</location>
        <location evidence="7">Apoplast</location>
    </subcellularLocation>
</comment>
<evidence type="ECO:0000259" key="8">
    <source>
        <dbReference type="PROSITE" id="PS51762"/>
    </source>
</evidence>
<evidence type="ECO:0000256" key="7">
    <source>
        <dbReference type="RuleBase" id="RU361120"/>
    </source>
</evidence>
<dbReference type="Proteomes" id="UP001054889">
    <property type="component" value="Unassembled WGS sequence"/>
</dbReference>
<dbReference type="PROSITE" id="PS51762">
    <property type="entry name" value="GH16_2"/>
    <property type="match status" value="1"/>
</dbReference>
<comment type="similarity">
    <text evidence="7">Belongs to the glycosyl hydrolase 16 family.</text>
</comment>
<keyword evidence="7" id="KW-0732">Signal</keyword>
<feature type="signal peptide" evidence="7">
    <location>
        <begin position="1"/>
        <end position="23"/>
    </location>
</feature>
<comment type="function">
    <text evidence="7">Catalyzes xyloglucan endohydrolysis (XEH) and/or endotransglycosylation (XET). Cleaves and religates xyloglucan polymers, an essential constituent of the primary cell wall, and thereby participates in cell wall construction of growing tissues.</text>
</comment>
<keyword evidence="3" id="KW-1015">Disulfide bond</keyword>
<comment type="PTM">
    <text evidence="7">Contains at least one intrachain disulfide bond essential for its enzymatic activity.</text>
</comment>
<dbReference type="PANTHER" id="PTHR31062">
    <property type="entry name" value="XYLOGLUCAN ENDOTRANSGLUCOSYLASE/HYDROLASE PROTEIN 8-RELATED"/>
    <property type="match status" value="1"/>
</dbReference>
<evidence type="ECO:0000256" key="6">
    <source>
        <dbReference type="PIRSR" id="PIRSR005604-2"/>
    </source>
</evidence>
<keyword evidence="7" id="KW-0052">Apoplast</keyword>
<dbReference type="InterPro" id="IPR044791">
    <property type="entry name" value="Beta-glucanase/XTH"/>
</dbReference>
<feature type="active site" description="Nucleophile" evidence="5">
    <location>
        <position position="104"/>
    </location>
</feature>
<dbReference type="GO" id="GO:0048046">
    <property type="term" value="C:apoplast"/>
    <property type="evidence" value="ECO:0007669"/>
    <property type="project" value="UniProtKB-SubCell"/>
</dbReference>
<feature type="active site" description="Proton donor" evidence="5">
    <location>
        <position position="108"/>
    </location>
</feature>
<proteinExistence type="inferred from homology"/>
<dbReference type="InterPro" id="IPR000757">
    <property type="entry name" value="Beta-glucanase-like"/>
</dbReference>
<evidence type="ECO:0000256" key="3">
    <source>
        <dbReference type="ARBA" id="ARBA00023157"/>
    </source>
</evidence>
<feature type="glycosylation site" description="N-linked (GlcNAc...) asparagine" evidence="6">
    <location>
        <position position="112"/>
    </location>
</feature>
<dbReference type="GO" id="GO:0042546">
    <property type="term" value="P:cell wall biogenesis"/>
    <property type="evidence" value="ECO:0007669"/>
    <property type="project" value="InterPro"/>
</dbReference>
<dbReference type="InterPro" id="IPR016455">
    <property type="entry name" value="XTH"/>
</dbReference>
<dbReference type="SUPFAM" id="SSF49899">
    <property type="entry name" value="Concanavalin A-like lectins/glucanases"/>
    <property type="match status" value="1"/>
</dbReference>
<dbReference type="Pfam" id="PF06955">
    <property type="entry name" value="XET_C"/>
    <property type="match status" value="1"/>
</dbReference>
<organism evidence="9 10">
    <name type="scientific">Eleusine coracana subsp. coracana</name>
    <dbReference type="NCBI Taxonomy" id="191504"/>
    <lineage>
        <taxon>Eukaryota</taxon>
        <taxon>Viridiplantae</taxon>
        <taxon>Streptophyta</taxon>
        <taxon>Embryophyta</taxon>
        <taxon>Tracheophyta</taxon>
        <taxon>Spermatophyta</taxon>
        <taxon>Magnoliopsida</taxon>
        <taxon>Liliopsida</taxon>
        <taxon>Poales</taxon>
        <taxon>Poaceae</taxon>
        <taxon>PACMAD clade</taxon>
        <taxon>Chloridoideae</taxon>
        <taxon>Cynodonteae</taxon>
        <taxon>Eleusininae</taxon>
        <taxon>Eleusine</taxon>
    </lineage>
</organism>
<dbReference type="AlphaFoldDB" id="A0AAV5FPQ3"/>
<gene>
    <name evidence="9" type="primary">gb25504</name>
    <name evidence="9" type="ORF">PR202_gb25504</name>
</gene>
<name>A0AAV5FPQ3_ELECO</name>
<dbReference type="EMBL" id="BQKI01000090">
    <property type="protein sequence ID" value="GJN36627.1"/>
    <property type="molecule type" value="Genomic_DNA"/>
</dbReference>
<evidence type="ECO:0000256" key="5">
    <source>
        <dbReference type="PIRSR" id="PIRSR005604-1"/>
    </source>
</evidence>
<keyword evidence="7" id="KW-0961">Cell wall biogenesis/degradation</keyword>
<comment type="caution">
    <text evidence="9">The sequence shown here is derived from an EMBL/GenBank/DDBJ whole genome shotgun (WGS) entry which is preliminary data.</text>
</comment>
<dbReference type="GO" id="GO:0004553">
    <property type="term" value="F:hydrolase activity, hydrolyzing O-glycosyl compounds"/>
    <property type="evidence" value="ECO:0007669"/>
    <property type="project" value="InterPro"/>
</dbReference>
<evidence type="ECO:0000313" key="10">
    <source>
        <dbReference type="Proteomes" id="UP001054889"/>
    </source>
</evidence>
<keyword evidence="2 7" id="KW-0378">Hydrolase</keyword>
<dbReference type="GO" id="GO:0016762">
    <property type="term" value="F:xyloglucan:xyloglucosyl transferase activity"/>
    <property type="evidence" value="ECO:0007669"/>
    <property type="project" value="UniProtKB-EC"/>
</dbReference>
<evidence type="ECO:0000256" key="1">
    <source>
        <dbReference type="ARBA" id="ARBA00022679"/>
    </source>
</evidence>
<dbReference type="PIRSF" id="PIRSF005604">
    <property type="entry name" value="XET"/>
    <property type="match status" value="1"/>
</dbReference>
<accession>A0AAV5FPQ3</accession>
<keyword evidence="4 7" id="KW-0326">Glycosidase</keyword>
<keyword evidence="7" id="KW-0964">Secreted</keyword>